<protein>
    <submittedName>
        <fullName evidence="3">Secreted protein</fullName>
    </submittedName>
</protein>
<evidence type="ECO:0000313" key="2">
    <source>
        <dbReference type="Proteomes" id="UP000046393"/>
    </source>
</evidence>
<name>A0A0N5ANC4_9BILA</name>
<keyword evidence="1" id="KW-1133">Transmembrane helix</keyword>
<dbReference type="AlphaFoldDB" id="A0A0N5ANC4"/>
<accession>A0A0N5ANC4</accession>
<sequence length="78" mass="8348">MKFDIYEQTDISSKDVRSVFSFCSLFFFVPFNALLTAAAAADADADATVARAAARAPPDVICCQIAELIAYVSAVSFT</sequence>
<dbReference type="WBParaSite" id="SMUV_0000610801-mRNA-1">
    <property type="protein sequence ID" value="SMUV_0000610801-mRNA-1"/>
    <property type="gene ID" value="SMUV_0000610801"/>
</dbReference>
<proteinExistence type="predicted"/>
<keyword evidence="2" id="KW-1185">Reference proteome</keyword>
<evidence type="ECO:0000256" key="1">
    <source>
        <dbReference type="SAM" id="Phobius"/>
    </source>
</evidence>
<evidence type="ECO:0000313" key="3">
    <source>
        <dbReference type="WBParaSite" id="SMUV_0000610801-mRNA-1"/>
    </source>
</evidence>
<organism evidence="2 3">
    <name type="scientific">Syphacia muris</name>
    <dbReference type="NCBI Taxonomy" id="451379"/>
    <lineage>
        <taxon>Eukaryota</taxon>
        <taxon>Metazoa</taxon>
        <taxon>Ecdysozoa</taxon>
        <taxon>Nematoda</taxon>
        <taxon>Chromadorea</taxon>
        <taxon>Rhabditida</taxon>
        <taxon>Spirurina</taxon>
        <taxon>Oxyuridomorpha</taxon>
        <taxon>Oxyuroidea</taxon>
        <taxon>Oxyuridae</taxon>
        <taxon>Syphacia</taxon>
    </lineage>
</organism>
<reference evidence="3" key="1">
    <citation type="submission" date="2017-02" db="UniProtKB">
        <authorList>
            <consortium name="WormBaseParasite"/>
        </authorList>
    </citation>
    <scope>IDENTIFICATION</scope>
</reference>
<dbReference type="Proteomes" id="UP000046393">
    <property type="component" value="Unplaced"/>
</dbReference>
<feature type="transmembrane region" description="Helical" evidence="1">
    <location>
        <begin position="20"/>
        <end position="41"/>
    </location>
</feature>
<keyword evidence="1" id="KW-0472">Membrane</keyword>
<keyword evidence="1" id="KW-0812">Transmembrane</keyword>